<sequence>MKKALLFLSVLAMAGCHTQKTAVRPVSVDGKLWASLFQQKAAEYRALCFQAYATARFRLDEALAQPHTKPLAVVTDIDETVLDNSPYAVRQSLAGKDYEPASWAAWTAEARADTLAGARAFFSYAESKGVEVFYITNRDEKERAATLENLRKYRFPFADDAHLVLRSGESSKENRRKKVQERFEIALLLGDNLSDFSAVFDKVKDDPTPEDRRQKALDASAGLFGKKFIVLPNSAYGDWETVLYRYRNTLSPEEKNKIILESLKK</sequence>
<dbReference type="PROSITE" id="PS51257">
    <property type="entry name" value="PROKAR_LIPOPROTEIN"/>
    <property type="match status" value="1"/>
</dbReference>
<evidence type="ECO:0000256" key="1">
    <source>
        <dbReference type="ARBA" id="ARBA00022729"/>
    </source>
</evidence>
<dbReference type="OrthoDB" id="395856at2"/>
<keyword evidence="2" id="KW-0449">Lipoprotein</keyword>
<dbReference type="GO" id="GO:0009279">
    <property type="term" value="C:cell outer membrane"/>
    <property type="evidence" value="ECO:0007669"/>
    <property type="project" value="InterPro"/>
</dbReference>
<dbReference type="NCBIfam" id="TIGR01533">
    <property type="entry name" value="lipo_e_P4"/>
    <property type="match status" value="1"/>
</dbReference>
<evidence type="ECO:0000313" key="2">
    <source>
        <dbReference type="EMBL" id="SDM61470.1"/>
    </source>
</evidence>
<dbReference type="InterPro" id="IPR023214">
    <property type="entry name" value="HAD_sf"/>
</dbReference>
<evidence type="ECO:0000313" key="3">
    <source>
        <dbReference type="Proteomes" id="UP000198901"/>
    </source>
</evidence>
<dbReference type="RefSeq" id="WP_093206041.1">
    <property type="nucleotide sequence ID" value="NZ_FNGS01000007.1"/>
</dbReference>
<dbReference type="SUPFAM" id="SSF56784">
    <property type="entry name" value="HAD-like"/>
    <property type="match status" value="1"/>
</dbReference>
<dbReference type="PANTHER" id="PTHR31284:SF10">
    <property type="entry name" value="ACID PHOSPHATASE-LIKE PROTEIN"/>
    <property type="match status" value="1"/>
</dbReference>
<dbReference type="Gene3D" id="3.40.50.1000">
    <property type="entry name" value="HAD superfamily/HAD-like"/>
    <property type="match status" value="1"/>
</dbReference>
<dbReference type="EMBL" id="FNGS01000007">
    <property type="protein sequence ID" value="SDM61470.1"/>
    <property type="molecule type" value="Genomic_DNA"/>
</dbReference>
<dbReference type="InterPro" id="IPR005519">
    <property type="entry name" value="Acid_phosphat_B-like"/>
</dbReference>
<keyword evidence="3" id="KW-1185">Reference proteome</keyword>
<dbReference type="STRING" id="563176.SAMN04488090_3889"/>
<protein>
    <submittedName>
        <fullName evidence="2">5'-nucleotidase, lipoprotein e(P4) family</fullName>
    </submittedName>
</protein>
<gene>
    <name evidence="2" type="ORF">SAMN04488090_3889</name>
</gene>
<dbReference type="PIRSF" id="PIRSF019271">
    <property type="entry name" value="Acid_Ptase_C"/>
    <property type="match status" value="1"/>
</dbReference>
<dbReference type="CDD" id="cd07534">
    <property type="entry name" value="HAD_CAP"/>
    <property type="match status" value="1"/>
</dbReference>
<organism evidence="2 3">
    <name type="scientific">Siphonobacter aquaeclarae</name>
    <dbReference type="NCBI Taxonomy" id="563176"/>
    <lineage>
        <taxon>Bacteria</taxon>
        <taxon>Pseudomonadati</taxon>
        <taxon>Bacteroidota</taxon>
        <taxon>Cytophagia</taxon>
        <taxon>Cytophagales</taxon>
        <taxon>Cytophagaceae</taxon>
        <taxon>Siphonobacter</taxon>
    </lineage>
</organism>
<dbReference type="SFLD" id="SFLDG01125">
    <property type="entry name" value="C1.1:_Acid_Phosphatase_Like"/>
    <property type="match status" value="1"/>
</dbReference>
<dbReference type="InterPro" id="IPR006423">
    <property type="entry name" value="Lipo_e_P4"/>
</dbReference>
<proteinExistence type="predicted"/>
<dbReference type="SFLD" id="SFLDS00003">
    <property type="entry name" value="Haloacid_Dehalogenase"/>
    <property type="match status" value="1"/>
</dbReference>
<dbReference type="Pfam" id="PF03767">
    <property type="entry name" value="Acid_phosphat_B"/>
    <property type="match status" value="1"/>
</dbReference>
<accession>A0A1G9UNH2</accession>
<name>A0A1G9UNH2_9BACT</name>
<dbReference type="InterPro" id="IPR036412">
    <property type="entry name" value="HAD-like_sf"/>
</dbReference>
<dbReference type="PANTHER" id="PTHR31284">
    <property type="entry name" value="ACID PHOSPHATASE-LIKE PROTEIN"/>
    <property type="match status" value="1"/>
</dbReference>
<dbReference type="AlphaFoldDB" id="A0A1G9UNH2"/>
<keyword evidence="1" id="KW-0732">Signal</keyword>
<reference evidence="2 3" key="1">
    <citation type="submission" date="2016-10" db="EMBL/GenBank/DDBJ databases">
        <authorList>
            <person name="de Groot N.N."/>
        </authorList>
    </citation>
    <scope>NUCLEOTIDE SEQUENCE [LARGE SCALE GENOMIC DNA]</scope>
    <source>
        <strain evidence="2 3">DSM 21668</strain>
    </source>
</reference>
<dbReference type="Proteomes" id="UP000198901">
    <property type="component" value="Unassembled WGS sequence"/>
</dbReference>